<dbReference type="AlphaFoldDB" id="A0A644WH19"/>
<organism evidence="1">
    <name type="scientific">bioreactor metagenome</name>
    <dbReference type="NCBI Taxonomy" id="1076179"/>
    <lineage>
        <taxon>unclassified sequences</taxon>
        <taxon>metagenomes</taxon>
        <taxon>ecological metagenomes</taxon>
    </lineage>
</organism>
<sequence>MNFTLQEKSLFNNYIPGPEPGSPVLITLHFQILLSETVKIPNKIPGQARELVS</sequence>
<comment type="caution">
    <text evidence="1">The sequence shown here is derived from an EMBL/GenBank/DDBJ whole genome shotgun (WGS) entry which is preliminary data.</text>
</comment>
<reference evidence="1" key="1">
    <citation type="submission" date="2019-08" db="EMBL/GenBank/DDBJ databases">
        <authorList>
            <person name="Kucharzyk K."/>
            <person name="Murdoch R.W."/>
            <person name="Higgins S."/>
            <person name="Loffler F."/>
        </authorList>
    </citation>
    <scope>NUCLEOTIDE SEQUENCE</scope>
</reference>
<proteinExistence type="predicted"/>
<protein>
    <submittedName>
        <fullName evidence="1">Uncharacterized protein</fullName>
    </submittedName>
</protein>
<accession>A0A644WH19</accession>
<gene>
    <name evidence="1" type="ORF">SDC9_49439</name>
</gene>
<name>A0A644WH19_9ZZZZ</name>
<evidence type="ECO:0000313" key="1">
    <source>
        <dbReference type="EMBL" id="MPM03175.1"/>
    </source>
</evidence>
<dbReference type="EMBL" id="VSSQ01000930">
    <property type="protein sequence ID" value="MPM03175.1"/>
    <property type="molecule type" value="Genomic_DNA"/>
</dbReference>